<name>A0A4Q4SVN8_9PEZI</name>
<feature type="compositionally biased region" description="Basic residues" evidence="1">
    <location>
        <begin position="58"/>
        <end position="70"/>
    </location>
</feature>
<organism evidence="2 3">
    <name type="scientific">Monosporascus ibericus</name>
    <dbReference type="NCBI Taxonomy" id="155417"/>
    <lineage>
        <taxon>Eukaryota</taxon>
        <taxon>Fungi</taxon>
        <taxon>Dikarya</taxon>
        <taxon>Ascomycota</taxon>
        <taxon>Pezizomycotina</taxon>
        <taxon>Sordariomycetes</taxon>
        <taxon>Xylariomycetidae</taxon>
        <taxon>Xylariales</taxon>
        <taxon>Xylariales incertae sedis</taxon>
        <taxon>Monosporascus</taxon>
    </lineage>
</organism>
<protein>
    <submittedName>
        <fullName evidence="2">Uncharacterized protein</fullName>
    </submittedName>
</protein>
<keyword evidence="3" id="KW-1185">Reference proteome</keyword>
<evidence type="ECO:0000256" key="1">
    <source>
        <dbReference type="SAM" id="MobiDB-lite"/>
    </source>
</evidence>
<dbReference type="EMBL" id="QJNU01001482">
    <property type="protein sequence ID" value="RYO76188.1"/>
    <property type="molecule type" value="Genomic_DNA"/>
</dbReference>
<evidence type="ECO:0000313" key="2">
    <source>
        <dbReference type="EMBL" id="RYO76188.1"/>
    </source>
</evidence>
<reference evidence="2 3" key="1">
    <citation type="submission" date="2018-06" db="EMBL/GenBank/DDBJ databases">
        <title>Complete Genomes of Monosporascus.</title>
        <authorList>
            <person name="Robinson A.J."/>
            <person name="Natvig D.O."/>
        </authorList>
    </citation>
    <scope>NUCLEOTIDE SEQUENCE [LARGE SCALE GENOMIC DNA]</scope>
    <source>
        <strain evidence="2 3">CBS 110550</strain>
    </source>
</reference>
<feature type="region of interest" description="Disordered" evidence="1">
    <location>
        <begin position="49"/>
        <end position="79"/>
    </location>
</feature>
<dbReference type="AlphaFoldDB" id="A0A4Q4SVN8"/>
<gene>
    <name evidence="2" type="ORF">DL764_010302</name>
</gene>
<dbReference type="Proteomes" id="UP000293360">
    <property type="component" value="Unassembled WGS sequence"/>
</dbReference>
<accession>A0A4Q4SVN8</accession>
<evidence type="ECO:0000313" key="3">
    <source>
        <dbReference type="Proteomes" id="UP000293360"/>
    </source>
</evidence>
<sequence>MIAFEIIKILISLQACRDEIDLYELGWEQIYARVKAAFSGGGYPEYEPYGEDGNALRRTPRKPKKPRRTGFGRGSHESAPYGFVIGKENDTAYGFVVGGEGDTAYSFGTGGEGDSPS</sequence>
<comment type="caution">
    <text evidence="2">The sequence shown here is derived from an EMBL/GenBank/DDBJ whole genome shotgun (WGS) entry which is preliminary data.</text>
</comment>
<proteinExistence type="predicted"/>